<proteinExistence type="predicted"/>
<gene>
    <name evidence="1" type="ORF">M404DRAFT_1004543</name>
</gene>
<accession>A0A0C3IRP9</accession>
<sequence>MFRRTSFESLKAYEHPGAIIPARKVDLTEAWSLGSMNSPTTPVARNSGLHSTLRTHLRSYSSKADLEFDQPVACL</sequence>
<evidence type="ECO:0000313" key="1">
    <source>
        <dbReference type="EMBL" id="KIN99602.1"/>
    </source>
</evidence>
<dbReference type="EMBL" id="KN832003">
    <property type="protein sequence ID" value="KIN99602.1"/>
    <property type="molecule type" value="Genomic_DNA"/>
</dbReference>
<organism evidence="1 2">
    <name type="scientific">Pisolithus tinctorius Marx 270</name>
    <dbReference type="NCBI Taxonomy" id="870435"/>
    <lineage>
        <taxon>Eukaryota</taxon>
        <taxon>Fungi</taxon>
        <taxon>Dikarya</taxon>
        <taxon>Basidiomycota</taxon>
        <taxon>Agaricomycotina</taxon>
        <taxon>Agaricomycetes</taxon>
        <taxon>Agaricomycetidae</taxon>
        <taxon>Boletales</taxon>
        <taxon>Sclerodermatineae</taxon>
        <taxon>Pisolithaceae</taxon>
        <taxon>Pisolithus</taxon>
    </lineage>
</organism>
<reference evidence="1 2" key="1">
    <citation type="submission" date="2014-04" db="EMBL/GenBank/DDBJ databases">
        <authorList>
            <consortium name="DOE Joint Genome Institute"/>
            <person name="Kuo A."/>
            <person name="Kohler A."/>
            <person name="Costa M.D."/>
            <person name="Nagy L.G."/>
            <person name="Floudas D."/>
            <person name="Copeland A."/>
            <person name="Barry K.W."/>
            <person name="Cichocki N."/>
            <person name="Veneault-Fourrey C."/>
            <person name="LaButti K."/>
            <person name="Lindquist E.A."/>
            <person name="Lipzen A."/>
            <person name="Lundell T."/>
            <person name="Morin E."/>
            <person name="Murat C."/>
            <person name="Sun H."/>
            <person name="Tunlid A."/>
            <person name="Henrissat B."/>
            <person name="Grigoriev I.V."/>
            <person name="Hibbett D.S."/>
            <person name="Martin F."/>
            <person name="Nordberg H.P."/>
            <person name="Cantor M.N."/>
            <person name="Hua S.X."/>
        </authorList>
    </citation>
    <scope>NUCLEOTIDE SEQUENCE [LARGE SCALE GENOMIC DNA]</scope>
    <source>
        <strain evidence="1 2">Marx 270</strain>
    </source>
</reference>
<reference evidence="2" key="2">
    <citation type="submission" date="2015-01" db="EMBL/GenBank/DDBJ databases">
        <title>Evolutionary Origins and Diversification of the Mycorrhizal Mutualists.</title>
        <authorList>
            <consortium name="DOE Joint Genome Institute"/>
            <consortium name="Mycorrhizal Genomics Consortium"/>
            <person name="Kohler A."/>
            <person name="Kuo A."/>
            <person name="Nagy L.G."/>
            <person name="Floudas D."/>
            <person name="Copeland A."/>
            <person name="Barry K.W."/>
            <person name="Cichocki N."/>
            <person name="Veneault-Fourrey C."/>
            <person name="LaButti K."/>
            <person name="Lindquist E.A."/>
            <person name="Lipzen A."/>
            <person name="Lundell T."/>
            <person name="Morin E."/>
            <person name="Murat C."/>
            <person name="Riley R."/>
            <person name="Ohm R."/>
            <person name="Sun H."/>
            <person name="Tunlid A."/>
            <person name="Henrissat B."/>
            <person name="Grigoriev I.V."/>
            <person name="Hibbett D.S."/>
            <person name="Martin F."/>
        </authorList>
    </citation>
    <scope>NUCLEOTIDE SEQUENCE [LARGE SCALE GENOMIC DNA]</scope>
    <source>
        <strain evidence="2">Marx 270</strain>
    </source>
</reference>
<feature type="non-terminal residue" evidence="1">
    <location>
        <position position="75"/>
    </location>
</feature>
<name>A0A0C3IRP9_PISTI</name>
<protein>
    <submittedName>
        <fullName evidence="1">Uncharacterized protein</fullName>
    </submittedName>
</protein>
<keyword evidence="2" id="KW-1185">Reference proteome</keyword>
<dbReference type="Proteomes" id="UP000054217">
    <property type="component" value="Unassembled WGS sequence"/>
</dbReference>
<evidence type="ECO:0000313" key="2">
    <source>
        <dbReference type="Proteomes" id="UP000054217"/>
    </source>
</evidence>
<dbReference type="InParanoid" id="A0A0C3IRP9"/>
<dbReference type="AlphaFoldDB" id="A0A0C3IRP9"/>
<dbReference type="HOGENOM" id="CLU_2677849_0_0_1"/>